<keyword evidence="4" id="KW-1185">Reference proteome</keyword>
<evidence type="ECO:0000256" key="1">
    <source>
        <dbReference type="SAM" id="Coils"/>
    </source>
</evidence>
<dbReference type="PANTHER" id="PTHR36406:SF2">
    <property type="entry name" value="MEDIATOR OF RNA POLYMERASE II TRANSCRIPTION SUBUNIT 30"/>
    <property type="match status" value="1"/>
</dbReference>
<sequence>MEMEEEDTLLPPTTTHLSPSPNPTPPPSSTSPTNSRTIQELSLSGQTHLEDTIQAAFHILSAMNDELCNPILWSTQFPNSALTNDAPSEIGGGALNEARLTYKSSIASLRSVLTTISNSLKTSEGSPMTSSSPTDEADIDTLEERASSLEKELINKNKSLKLLIDQLREVISDISTWQSPCSV</sequence>
<organism evidence="3 4">
    <name type="scientific">Lithospermum erythrorhizon</name>
    <name type="common">Purple gromwell</name>
    <name type="synonym">Lithospermum officinale var. erythrorhizon</name>
    <dbReference type="NCBI Taxonomy" id="34254"/>
    <lineage>
        <taxon>Eukaryota</taxon>
        <taxon>Viridiplantae</taxon>
        <taxon>Streptophyta</taxon>
        <taxon>Embryophyta</taxon>
        <taxon>Tracheophyta</taxon>
        <taxon>Spermatophyta</taxon>
        <taxon>Magnoliopsida</taxon>
        <taxon>eudicotyledons</taxon>
        <taxon>Gunneridae</taxon>
        <taxon>Pentapetalae</taxon>
        <taxon>asterids</taxon>
        <taxon>lamiids</taxon>
        <taxon>Boraginales</taxon>
        <taxon>Boraginaceae</taxon>
        <taxon>Boraginoideae</taxon>
        <taxon>Lithospermeae</taxon>
        <taxon>Lithospermum</taxon>
    </lineage>
</organism>
<keyword evidence="1" id="KW-0175">Coiled coil</keyword>
<feature type="compositionally biased region" description="Low complexity" evidence="2">
    <location>
        <begin position="9"/>
        <end position="19"/>
    </location>
</feature>
<evidence type="ECO:0000313" key="4">
    <source>
        <dbReference type="Proteomes" id="UP001454036"/>
    </source>
</evidence>
<dbReference type="EMBL" id="BAABME010000700">
    <property type="protein sequence ID" value="GAA0144822.1"/>
    <property type="molecule type" value="Genomic_DNA"/>
</dbReference>
<feature type="compositionally biased region" description="Pro residues" evidence="2">
    <location>
        <begin position="20"/>
        <end position="29"/>
    </location>
</feature>
<dbReference type="PANTHER" id="PTHR36406">
    <property type="entry name" value="MEDIATOR OF RNA POLYMERASE II TRANSCRIPTION SUBUNIT 30"/>
    <property type="match status" value="1"/>
</dbReference>
<feature type="region of interest" description="Disordered" evidence="2">
    <location>
        <begin position="1"/>
        <end position="36"/>
    </location>
</feature>
<feature type="coiled-coil region" evidence="1">
    <location>
        <begin position="139"/>
        <end position="170"/>
    </location>
</feature>
<proteinExistence type="predicted"/>
<dbReference type="GO" id="GO:0016592">
    <property type="term" value="C:mediator complex"/>
    <property type="evidence" value="ECO:0007669"/>
    <property type="project" value="InterPro"/>
</dbReference>
<evidence type="ECO:0000256" key="2">
    <source>
        <dbReference type="SAM" id="MobiDB-lite"/>
    </source>
</evidence>
<accession>A0AAV3P479</accession>
<name>A0AAV3P479_LITER</name>
<dbReference type="InterPro" id="IPR034568">
    <property type="entry name" value="MED30"/>
</dbReference>
<dbReference type="Proteomes" id="UP001454036">
    <property type="component" value="Unassembled WGS sequence"/>
</dbReference>
<reference evidence="3 4" key="1">
    <citation type="submission" date="2024-01" db="EMBL/GenBank/DDBJ databases">
        <title>The complete chloroplast genome sequence of Lithospermum erythrorhizon: insights into the phylogenetic relationship among Boraginaceae species and the maternal lineages of purple gromwells.</title>
        <authorList>
            <person name="Okada T."/>
            <person name="Watanabe K."/>
        </authorList>
    </citation>
    <scope>NUCLEOTIDE SEQUENCE [LARGE SCALE GENOMIC DNA]</scope>
</reference>
<comment type="caution">
    <text evidence="3">The sequence shown here is derived from an EMBL/GenBank/DDBJ whole genome shotgun (WGS) entry which is preliminary data.</text>
</comment>
<evidence type="ECO:0000313" key="3">
    <source>
        <dbReference type="EMBL" id="GAA0144822.1"/>
    </source>
</evidence>
<protein>
    <submittedName>
        <fullName evidence="3">General transcription factor</fullName>
    </submittedName>
</protein>
<dbReference type="AlphaFoldDB" id="A0AAV3P479"/>
<gene>
    <name evidence="3" type="ORF">LIER_05166</name>
</gene>